<gene>
    <name evidence="9" type="ORF">KMW28_06570</name>
</gene>
<organism evidence="9 10">
    <name type="scientific">Flammeovirga yaeyamensis</name>
    <dbReference type="NCBI Taxonomy" id="367791"/>
    <lineage>
        <taxon>Bacteria</taxon>
        <taxon>Pseudomonadati</taxon>
        <taxon>Bacteroidota</taxon>
        <taxon>Cytophagia</taxon>
        <taxon>Cytophagales</taxon>
        <taxon>Flammeovirgaceae</taxon>
        <taxon>Flammeovirga</taxon>
    </lineage>
</organism>
<protein>
    <submittedName>
        <fullName evidence="9">Hemolysin III family protein</fullName>
    </submittedName>
</protein>
<feature type="binding site" evidence="7">
    <location>
        <position position="183"/>
    </location>
    <ligand>
        <name>Zn(2+)</name>
        <dbReference type="ChEBI" id="CHEBI:29105"/>
    </ligand>
</feature>
<dbReference type="GO" id="GO:0140911">
    <property type="term" value="F:pore-forming activity"/>
    <property type="evidence" value="ECO:0007669"/>
    <property type="project" value="InterPro"/>
</dbReference>
<evidence type="ECO:0000256" key="8">
    <source>
        <dbReference type="SAM" id="Phobius"/>
    </source>
</evidence>
<evidence type="ECO:0000256" key="4">
    <source>
        <dbReference type="ARBA" id="ARBA00022692"/>
    </source>
</evidence>
<feature type="transmembrane region" description="Helical" evidence="8">
    <location>
        <begin position="41"/>
        <end position="64"/>
    </location>
</feature>
<evidence type="ECO:0000313" key="9">
    <source>
        <dbReference type="EMBL" id="QWG03241.1"/>
    </source>
</evidence>
<comment type="similarity">
    <text evidence="2">Belongs to the UPF0073 (Hly-III) family.</text>
</comment>
<keyword evidence="6 8" id="KW-0472">Membrane</keyword>
<sequence length="205" mass="23096">MHIITRDKEEIVNTITHGLGVVLSIVAMVLLLIKADSTTQYVVYSIFGVSMISLYSSSTAYHLIAIEKVKLFLRKLDHSGIFLLIAGTYTPFAFLSLEQSGGLYIGIFVWVIALAGMIYKLFFKIKYAWLSNLMYLAMGWIAVFKLSTLHAELQEGFWFLIAGGVAYSVGVIFYAMKKLPYSHAIWHLFVLLGSAFMFLSVYLFT</sequence>
<comment type="subcellular location">
    <subcellularLocation>
        <location evidence="1">Cell membrane</location>
        <topology evidence="1">Multi-pass membrane protein</topology>
    </subcellularLocation>
</comment>
<dbReference type="EMBL" id="CP076132">
    <property type="protein sequence ID" value="QWG03241.1"/>
    <property type="molecule type" value="Genomic_DNA"/>
</dbReference>
<evidence type="ECO:0000256" key="6">
    <source>
        <dbReference type="ARBA" id="ARBA00023136"/>
    </source>
</evidence>
<proteinExistence type="inferred from homology"/>
<dbReference type="GO" id="GO:0005886">
    <property type="term" value="C:plasma membrane"/>
    <property type="evidence" value="ECO:0007669"/>
    <property type="project" value="UniProtKB-SubCell"/>
</dbReference>
<feature type="transmembrane region" description="Helical" evidence="8">
    <location>
        <begin position="12"/>
        <end position="35"/>
    </location>
</feature>
<dbReference type="NCBIfam" id="TIGR01065">
    <property type="entry name" value="hlyIII"/>
    <property type="match status" value="1"/>
</dbReference>
<feature type="transmembrane region" description="Helical" evidence="8">
    <location>
        <begin position="76"/>
        <end position="97"/>
    </location>
</feature>
<feature type="binding site" evidence="7">
    <location>
        <position position="187"/>
    </location>
    <ligand>
        <name>Zn(2+)</name>
        <dbReference type="ChEBI" id="CHEBI:29105"/>
    </ligand>
</feature>
<reference evidence="9 10" key="1">
    <citation type="submission" date="2021-05" db="EMBL/GenBank/DDBJ databases">
        <title>Comparative genomic studies on the polysaccharide-degrading batcterial strains of the Flammeovirga genus.</title>
        <authorList>
            <person name="Zewei F."/>
            <person name="Zheng Z."/>
            <person name="Yu L."/>
            <person name="Ruyue G."/>
            <person name="Yanhong M."/>
            <person name="Yuanyuan C."/>
            <person name="Jingyan G."/>
            <person name="Wenjun H."/>
        </authorList>
    </citation>
    <scope>NUCLEOTIDE SEQUENCE [LARGE SCALE GENOMIC DNA]</scope>
    <source>
        <strain evidence="9 10">NBRC:100898</strain>
    </source>
</reference>
<evidence type="ECO:0000256" key="1">
    <source>
        <dbReference type="ARBA" id="ARBA00004651"/>
    </source>
</evidence>
<evidence type="ECO:0000256" key="7">
    <source>
        <dbReference type="PIRSR" id="PIRSR604254-1"/>
    </source>
</evidence>
<keyword evidence="7" id="KW-0862">Zinc</keyword>
<keyword evidence="4 8" id="KW-0812">Transmembrane</keyword>
<name>A0AAX1N6W4_9BACT</name>
<dbReference type="RefSeq" id="WP_169664083.1">
    <property type="nucleotide sequence ID" value="NZ_CP076132.1"/>
</dbReference>
<dbReference type="GO" id="GO:0046872">
    <property type="term" value="F:metal ion binding"/>
    <property type="evidence" value="ECO:0007669"/>
    <property type="project" value="UniProtKB-KW"/>
</dbReference>
<dbReference type="Proteomes" id="UP000678679">
    <property type="component" value="Chromosome 1"/>
</dbReference>
<evidence type="ECO:0000256" key="5">
    <source>
        <dbReference type="ARBA" id="ARBA00022989"/>
    </source>
</evidence>
<keyword evidence="7" id="KW-0479">Metal-binding</keyword>
<feature type="binding site" evidence="7">
    <location>
        <position position="62"/>
    </location>
    <ligand>
        <name>Zn(2+)</name>
        <dbReference type="ChEBI" id="CHEBI:29105"/>
    </ligand>
</feature>
<dbReference type="InterPro" id="IPR005744">
    <property type="entry name" value="Hy-lIII"/>
</dbReference>
<evidence type="ECO:0000256" key="3">
    <source>
        <dbReference type="ARBA" id="ARBA00022475"/>
    </source>
</evidence>
<accession>A0AAX1N6W4</accession>
<evidence type="ECO:0000313" key="10">
    <source>
        <dbReference type="Proteomes" id="UP000678679"/>
    </source>
</evidence>
<keyword evidence="3" id="KW-1003">Cell membrane</keyword>
<feature type="transmembrane region" description="Helical" evidence="8">
    <location>
        <begin position="103"/>
        <end position="121"/>
    </location>
</feature>
<keyword evidence="10" id="KW-1185">Reference proteome</keyword>
<keyword evidence="5 8" id="KW-1133">Transmembrane helix</keyword>
<dbReference type="AlphaFoldDB" id="A0AAX1N6W4"/>
<dbReference type="PANTHER" id="PTHR20855">
    <property type="entry name" value="ADIPOR/PROGESTIN RECEPTOR-RELATED"/>
    <property type="match status" value="1"/>
</dbReference>
<evidence type="ECO:0000256" key="2">
    <source>
        <dbReference type="ARBA" id="ARBA00008488"/>
    </source>
</evidence>
<dbReference type="InterPro" id="IPR004254">
    <property type="entry name" value="AdipoR/HlyIII-related"/>
</dbReference>
<feature type="transmembrane region" description="Helical" evidence="8">
    <location>
        <begin position="157"/>
        <end position="176"/>
    </location>
</feature>
<dbReference type="Pfam" id="PF03006">
    <property type="entry name" value="HlyIII"/>
    <property type="match status" value="1"/>
</dbReference>
<dbReference type="KEGG" id="fya:KMW28_06570"/>
<feature type="transmembrane region" description="Helical" evidence="8">
    <location>
        <begin position="185"/>
        <end position="204"/>
    </location>
</feature>
<feature type="transmembrane region" description="Helical" evidence="8">
    <location>
        <begin position="133"/>
        <end position="151"/>
    </location>
</feature>
<dbReference type="PANTHER" id="PTHR20855:SF3">
    <property type="entry name" value="LD03007P"/>
    <property type="match status" value="1"/>
</dbReference>